<dbReference type="EMBL" id="BAABME010002917">
    <property type="protein sequence ID" value="GAA0156649.1"/>
    <property type="molecule type" value="Genomic_DNA"/>
</dbReference>
<evidence type="ECO:0000313" key="2">
    <source>
        <dbReference type="EMBL" id="GAA0156649.1"/>
    </source>
</evidence>
<protein>
    <submittedName>
        <fullName evidence="2">Uncharacterized protein</fullName>
    </submittedName>
</protein>
<keyword evidence="3" id="KW-1185">Reference proteome</keyword>
<feature type="region of interest" description="Disordered" evidence="1">
    <location>
        <begin position="84"/>
        <end position="111"/>
    </location>
</feature>
<proteinExistence type="predicted"/>
<reference evidence="2 3" key="1">
    <citation type="submission" date="2024-01" db="EMBL/GenBank/DDBJ databases">
        <title>The complete chloroplast genome sequence of Lithospermum erythrorhizon: insights into the phylogenetic relationship among Boraginaceae species and the maternal lineages of purple gromwells.</title>
        <authorList>
            <person name="Okada T."/>
            <person name="Watanabe K."/>
        </authorList>
    </citation>
    <scope>NUCLEOTIDE SEQUENCE [LARGE SCALE GENOMIC DNA]</scope>
</reference>
<evidence type="ECO:0000256" key="1">
    <source>
        <dbReference type="SAM" id="MobiDB-lite"/>
    </source>
</evidence>
<name>A0AAV3PXS7_LITER</name>
<evidence type="ECO:0000313" key="3">
    <source>
        <dbReference type="Proteomes" id="UP001454036"/>
    </source>
</evidence>
<accession>A0AAV3PXS7</accession>
<comment type="caution">
    <text evidence="2">The sequence shown here is derived from an EMBL/GenBank/DDBJ whole genome shotgun (WGS) entry which is preliminary data.</text>
</comment>
<organism evidence="2 3">
    <name type="scientific">Lithospermum erythrorhizon</name>
    <name type="common">Purple gromwell</name>
    <name type="synonym">Lithospermum officinale var. erythrorhizon</name>
    <dbReference type="NCBI Taxonomy" id="34254"/>
    <lineage>
        <taxon>Eukaryota</taxon>
        <taxon>Viridiplantae</taxon>
        <taxon>Streptophyta</taxon>
        <taxon>Embryophyta</taxon>
        <taxon>Tracheophyta</taxon>
        <taxon>Spermatophyta</taxon>
        <taxon>Magnoliopsida</taxon>
        <taxon>eudicotyledons</taxon>
        <taxon>Gunneridae</taxon>
        <taxon>Pentapetalae</taxon>
        <taxon>asterids</taxon>
        <taxon>lamiids</taxon>
        <taxon>Boraginales</taxon>
        <taxon>Boraginaceae</taxon>
        <taxon>Boraginoideae</taxon>
        <taxon>Lithospermeae</taxon>
        <taxon>Lithospermum</taxon>
    </lineage>
</organism>
<gene>
    <name evidence="2" type="ORF">LIER_14093</name>
</gene>
<sequence>MAQVVPPHPPGGYPLPPSFGKPLLPPTLWWIMGEPYTPLWPTGITYPPPDSFLVERSPCDKIGKSLAKLRTLLRLEPSGDHNRIPATLTDACPSSSGPWVHSTMKSASARA</sequence>
<dbReference type="Proteomes" id="UP001454036">
    <property type="component" value="Unassembled WGS sequence"/>
</dbReference>
<dbReference type="AlphaFoldDB" id="A0AAV3PXS7"/>